<feature type="coiled-coil region" evidence="1">
    <location>
        <begin position="37"/>
        <end position="71"/>
    </location>
</feature>
<organism evidence="2 3">
    <name type="scientific">Cellulophaga fucicola</name>
    <dbReference type="NCBI Taxonomy" id="76595"/>
    <lineage>
        <taxon>Bacteria</taxon>
        <taxon>Pseudomonadati</taxon>
        <taxon>Bacteroidota</taxon>
        <taxon>Flavobacteriia</taxon>
        <taxon>Flavobacteriales</taxon>
        <taxon>Flavobacteriaceae</taxon>
        <taxon>Cellulophaga</taxon>
    </lineage>
</organism>
<keyword evidence="1" id="KW-0175">Coiled coil</keyword>
<dbReference type="OrthoDB" id="673018at2"/>
<reference evidence="3" key="1">
    <citation type="submission" date="2016-11" db="EMBL/GenBank/DDBJ databases">
        <authorList>
            <person name="Varghese N."/>
            <person name="Submissions S."/>
        </authorList>
    </citation>
    <scope>NUCLEOTIDE SEQUENCE [LARGE SCALE GENOMIC DNA]</scope>
    <source>
        <strain evidence="3">DSM 24786</strain>
    </source>
</reference>
<dbReference type="STRING" id="76595.SAMN05660313_00878"/>
<sequence length="287" mass="33664">MIKKSILCLLLLVIVSCNKDKNTSDKITELENQIKHQKIINTSLEEYNEQLKRSKENLKNKKSESLELKKTISFVIAESLDILSDKKEMIQYVFDDFDIKTNDAGRAIAMNSSFFYCYNPDLFGFDTKDDYYSFLISKIDRSPENLRKILTPQVKDNIYSLFKNNNIYKESGSEAMLKASLLIYEDLREQEDLMAQIYTLGVAQNRTKTLELVSEIASEEVQSILKYENYTSYDRAGYLKLQDRIWYLYTFWARRHHEGNADYVYELLKEFHTNVAAEELVTDDIEL</sequence>
<dbReference type="RefSeq" id="WP_072302525.1">
    <property type="nucleotide sequence ID" value="NZ_FPIY01000001.1"/>
</dbReference>
<dbReference type="PROSITE" id="PS51257">
    <property type="entry name" value="PROKAR_LIPOPROTEIN"/>
    <property type="match status" value="1"/>
</dbReference>
<dbReference type="Proteomes" id="UP000183257">
    <property type="component" value="Unassembled WGS sequence"/>
</dbReference>
<name>A0A1K1MTA4_9FLAO</name>
<evidence type="ECO:0000313" key="2">
    <source>
        <dbReference type="EMBL" id="SFW26237.1"/>
    </source>
</evidence>
<evidence type="ECO:0000313" key="3">
    <source>
        <dbReference type="Proteomes" id="UP000183257"/>
    </source>
</evidence>
<protein>
    <submittedName>
        <fullName evidence="2">Uncharacterized protein</fullName>
    </submittedName>
</protein>
<evidence type="ECO:0000256" key="1">
    <source>
        <dbReference type="SAM" id="Coils"/>
    </source>
</evidence>
<gene>
    <name evidence="2" type="ORF">SAMN05660313_00878</name>
</gene>
<proteinExistence type="predicted"/>
<dbReference type="AlphaFoldDB" id="A0A1K1MTA4"/>
<dbReference type="EMBL" id="FPIY01000001">
    <property type="protein sequence ID" value="SFW26237.1"/>
    <property type="molecule type" value="Genomic_DNA"/>
</dbReference>
<accession>A0A1K1MTA4</accession>
<keyword evidence="3" id="KW-1185">Reference proteome</keyword>